<evidence type="ECO:0000256" key="4">
    <source>
        <dbReference type="ARBA" id="ARBA00022729"/>
    </source>
</evidence>
<comment type="caution">
    <text evidence="10">The sequence shown here is derived from an EMBL/GenBank/DDBJ whole genome shotgun (WGS) entry which is preliminary data.</text>
</comment>
<dbReference type="RefSeq" id="WP_210662587.1">
    <property type="nucleotide sequence ID" value="NZ_JAGKSP010000013.1"/>
</dbReference>
<keyword evidence="7" id="KW-0449">Lipoprotein</keyword>
<evidence type="ECO:0000259" key="8">
    <source>
        <dbReference type="Pfam" id="PF05504"/>
    </source>
</evidence>
<evidence type="ECO:0000256" key="6">
    <source>
        <dbReference type="ARBA" id="ARBA00023139"/>
    </source>
</evidence>
<keyword evidence="5" id="KW-0472">Membrane</keyword>
<comment type="subcellular location">
    <subcellularLocation>
        <location evidence="1">Membrane</location>
        <topology evidence="1">Lipid-anchor</topology>
    </subcellularLocation>
</comment>
<evidence type="ECO:0000256" key="2">
    <source>
        <dbReference type="ARBA" id="ARBA00007886"/>
    </source>
</evidence>
<protein>
    <submittedName>
        <fullName evidence="10">Ger(X)C family spore germination protein</fullName>
    </submittedName>
</protein>
<keyword evidence="3" id="KW-0309">Germination</keyword>
<evidence type="ECO:0000256" key="5">
    <source>
        <dbReference type="ARBA" id="ARBA00023136"/>
    </source>
</evidence>
<dbReference type="Pfam" id="PF25198">
    <property type="entry name" value="Spore_GerAC_N"/>
    <property type="match status" value="1"/>
</dbReference>
<keyword evidence="4" id="KW-0732">Signal</keyword>
<keyword evidence="6" id="KW-0564">Palmitate</keyword>
<dbReference type="InterPro" id="IPR038501">
    <property type="entry name" value="Spore_GerAC_C_sf"/>
</dbReference>
<evidence type="ECO:0000256" key="3">
    <source>
        <dbReference type="ARBA" id="ARBA00022544"/>
    </source>
</evidence>
<accession>A0ABS5CJ46</accession>
<evidence type="ECO:0000313" key="11">
    <source>
        <dbReference type="Proteomes" id="UP000673394"/>
    </source>
</evidence>
<feature type="domain" description="Spore germination protein N-terminal" evidence="9">
    <location>
        <begin position="19"/>
        <end position="174"/>
    </location>
</feature>
<comment type="similarity">
    <text evidence="2">Belongs to the GerABKC lipoprotein family.</text>
</comment>
<reference evidence="10 11" key="1">
    <citation type="submission" date="2021-04" db="EMBL/GenBank/DDBJ databases">
        <title>Paenibacillus sp. DLE-14 whole genome sequence.</title>
        <authorList>
            <person name="Ham Y.J."/>
        </authorList>
    </citation>
    <scope>NUCLEOTIDE SEQUENCE [LARGE SCALE GENOMIC DNA]</scope>
    <source>
        <strain evidence="10 11">DLE-14</strain>
    </source>
</reference>
<dbReference type="InterPro" id="IPR046953">
    <property type="entry name" value="Spore_GerAC-like_C"/>
</dbReference>
<dbReference type="EMBL" id="JAGKSP010000013">
    <property type="protein sequence ID" value="MBP3965858.1"/>
    <property type="molecule type" value="Genomic_DNA"/>
</dbReference>
<dbReference type="NCBIfam" id="TIGR02887">
    <property type="entry name" value="spore_ger_x_C"/>
    <property type="match status" value="1"/>
</dbReference>
<dbReference type="PROSITE" id="PS51257">
    <property type="entry name" value="PROKAR_LIPOPROTEIN"/>
    <property type="match status" value="1"/>
</dbReference>
<evidence type="ECO:0000256" key="1">
    <source>
        <dbReference type="ARBA" id="ARBA00004635"/>
    </source>
</evidence>
<evidence type="ECO:0000256" key="7">
    <source>
        <dbReference type="ARBA" id="ARBA00023288"/>
    </source>
</evidence>
<dbReference type="Proteomes" id="UP000673394">
    <property type="component" value="Unassembled WGS sequence"/>
</dbReference>
<name>A0ABS5CJ46_9BACL</name>
<dbReference type="PANTHER" id="PTHR35789:SF1">
    <property type="entry name" value="SPORE GERMINATION PROTEIN B3"/>
    <property type="match status" value="1"/>
</dbReference>
<feature type="domain" description="Spore germination GerAC-like C-terminal" evidence="8">
    <location>
        <begin position="200"/>
        <end position="362"/>
    </location>
</feature>
<proteinExistence type="inferred from homology"/>
<evidence type="ECO:0000259" key="9">
    <source>
        <dbReference type="Pfam" id="PF25198"/>
    </source>
</evidence>
<dbReference type="Gene3D" id="3.30.300.210">
    <property type="entry name" value="Nutrient germinant receptor protein C, domain 3"/>
    <property type="match status" value="1"/>
</dbReference>
<dbReference type="InterPro" id="IPR008844">
    <property type="entry name" value="Spore_GerAC-like"/>
</dbReference>
<organism evidence="10 11">
    <name type="scientific">Paenibacillus lignilyticus</name>
    <dbReference type="NCBI Taxonomy" id="1172615"/>
    <lineage>
        <taxon>Bacteria</taxon>
        <taxon>Bacillati</taxon>
        <taxon>Bacillota</taxon>
        <taxon>Bacilli</taxon>
        <taxon>Bacillales</taxon>
        <taxon>Paenibacillaceae</taxon>
        <taxon>Paenibacillus</taxon>
    </lineage>
</organism>
<dbReference type="InterPro" id="IPR057336">
    <property type="entry name" value="GerAC_N"/>
</dbReference>
<evidence type="ECO:0000313" key="10">
    <source>
        <dbReference type="EMBL" id="MBP3965858.1"/>
    </source>
</evidence>
<keyword evidence="11" id="KW-1185">Reference proteome</keyword>
<dbReference type="PANTHER" id="PTHR35789">
    <property type="entry name" value="SPORE GERMINATION PROTEIN B3"/>
    <property type="match status" value="1"/>
</dbReference>
<dbReference type="Pfam" id="PF05504">
    <property type="entry name" value="Spore_GerAC"/>
    <property type="match status" value="1"/>
</dbReference>
<gene>
    <name evidence="10" type="ORF">I8J30_24360</name>
</gene>
<sequence length="365" mass="40456">MKKGIAALMICLLLTGCWDQVQLKRQLFVDVVGVDYTQDSKKLNVSYIIATLKEANLGGGKPSGIYVSATGDSLYDAVTQTNHTMPGVLTVQETRLYLITPKFAKDQPLNYLNATGQFITNPLYAYLAVYNGDLSKLLSKKKIKQQTVPEYLVGLLDGQLNRGRIPSNKLLDYILGGEGFLNDFALNLFEPSGDEARLAGTALFREGKYTGVNLNNEDTLLACLMHEAKGKNQPLIGHIEGKVYTAFVQSVKHDLHVIHDETNIREIDISLKLDVKLVEDGFNDKKHTDKMLNDLEKAIAADLNSKASNVIATLQKANCDYLQISHELAAYHPILYKGMNFRAQYPKLIIKPNIKVKILNTGVLG</sequence>